<dbReference type="Pfam" id="PF09587">
    <property type="entry name" value="PGA_cap"/>
    <property type="match status" value="1"/>
</dbReference>
<dbReference type="PANTHER" id="PTHR33393">
    <property type="entry name" value="POLYGLUTAMINE SYNTHESIS ACCESSORY PROTEIN RV0574C-RELATED"/>
    <property type="match status" value="1"/>
</dbReference>
<sequence>MKSPQNSGRINQQLERRQFIGYALAAGITIAVRRVCAQATTIDTGDNAAEAGRSSKDSEQYAGGRHPQATHAITMFLCGDVMTGRGIDQVLPHPGNPILFEGYMKSAAGYVKLAEEANGPIPRPVDFPYIWGDALDELDRRKPDVRIINLETAVTRSDDVANKAVNYRMHPGNIPCITAANIDCCVLANNHVLDWGYSGLAETLKTLKDANIRIAGAGRGIREAQQPAVMTVPEKGRVLVFSFGSETSGIPWSWAAAPDRPGVNMLPDFSAATVRDIGDNIGKARLPGDIVVASIHWGGNWGYEVPRGQQEFAHQLIDEADVDIVHGHSSHHVKGIEVYKGKLILYGCGDFLNDYEGISGHEAYRGDLALMYFASADPATGGLVSLTMMPLQLRNFRLNHTSATDASWLRNVLRREGKKFGTSVEQNADNTLTLRWEASPSALKN</sequence>
<gene>
    <name evidence="3" type="ORF">SAMN05216386_1263</name>
</gene>
<dbReference type="PANTHER" id="PTHR33393:SF11">
    <property type="entry name" value="POLYGLUTAMINE SYNTHESIS ACCESSORY PROTEIN RV0574C-RELATED"/>
    <property type="match status" value="1"/>
</dbReference>
<accession>A0A1I5A8H0</accession>
<evidence type="ECO:0000313" key="3">
    <source>
        <dbReference type="EMBL" id="SFN58784.1"/>
    </source>
</evidence>
<evidence type="ECO:0000256" key="1">
    <source>
        <dbReference type="ARBA" id="ARBA00005662"/>
    </source>
</evidence>
<dbReference type="Proteomes" id="UP000183107">
    <property type="component" value="Unassembled WGS sequence"/>
</dbReference>
<feature type="domain" description="Capsule synthesis protein CapA" evidence="2">
    <location>
        <begin position="74"/>
        <end position="355"/>
    </location>
</feature>
<name>A0A1I5A8H0_9PROT</name>
<keyword evidence="4" id="KW-1185">Reference proteome</keyword>
<dbReference type="InterPro" id="IPR019079">
    <property type="entry name" value="Capsule_synth_CapA"/>
</dbReference>
<dbReference type="SMART" id="SM00854">
    <property type="entry name" value="PGA_cap"/>
    <property type="match status" value="1"/>
</dbReference>
<reference evidence="4" key="1">
    <citation type="submission" date="2016-10" db="EMBL/GenBank/DDBJ databases">
        <authorList>
            <person name="Varghese N."/>
        </authorList>
    </citation>
    <scope>NUCLEOTIDE SEQUENCE [LARGE SCALE GENOMIC DNA]</scope>
    <source>
        <strain evidence="4">Nsp8</strain>
    </source>
</reference>
<dbReference type="InterPro" id="IPR052169">
    <property type="entry name" value="CW_Biosynth-Accessory"/>
</dbReference>
<dbReference type="CDD" id="cd07381">
    <property type="entry name" value="MPP_CapA"/>
    <property type="match status" value="1"/>
</dbReference>
<dbReference type="InterPro" id="IPR029052">
    <property type="entry name" value="Metallo-depent_PP-like"/>
</dbReference>
<dbReference type="InterPro" id="IPR006311">
    <property type="entry name" value="TAT_signal"/>
</dbReference>
<dbReference type="AlphaFoldDB" id="A0A1I5A8H0"/>
<dbReference type="PROSITE" id="PS51318">
    <property type="entry name" value="TAT"/>
    <property type="match status" value="1"/>
</dbReference>
<comment type="similarity">
    <text evidence="1">Belongs to the CapA family.</text>
</comment>
<proteinExistence type="inferred from homology"/>
<dbReference type="Gene3D" id="3.60.21.10">
    <property type="match status" value="1"/>
</dbReference>
<evidence type="ECO:0000259" key="2">
    <source>
        <dbReference type="SMART" id="SM00854"/>
    </source>
</evidence>
<dbReference type="SUPFAM" id="SSF56300">
    <property type="entry name" value="Metallo-dependent phosphatases"/>
    <property type="match status" value="1"/>
</dbReference>
<protein>
    <submittedName>
        <fullName evidence="3">Poly-gamma-glutamate synthesis protein (Capsule biosynthesis protein)</fullName>
    </submittedName>
</protein>
<evidence type="ECO:0000313" key="4">
    <source>
        <dbReference type="Proteomes" id="UP000183107"/>
    </source>
</evidence>
<dbReference type="RefSeq" id="WP_083396685.1">
    <property type="nucleotide sequence ID" value="NZ_FOVJ01000002.1"/>
</dbReference>
<dbReference type="EMBL" id="FOVJ01000002">
    <property type="protein sequence ID" value="SFN58784.1"/>
    <property type="molecule type" value="Genomic_DNA"/>
</dbReference>
<dbReference type="STRING" id="1266925.GCA_000619905_01066"/>
<organism evidence="3 4">
    <name type="scientific">Nitrosospira briensis</name>
    <dbReference type="NCBI Taxonomy" id="35799"/>
    <lineage>
        <taxon>Bacteria</taxon>
        <taxon>Pseudomonadati</taxon>
        <taxon>Pseudomonadota</taxon>
        <taxon>Betaproteobacteria</taxon>
        <taxon>Nitrosomonadales</taxon>
        <taxon>Nitrosomonadaceae</taxon>
        <taxon>Nitrosospira</taxon>
    </lineage>
</organism>